<proteinExistence type="inferred from homology"/>
<dbReference type="Proteomes" id="UP000230069">
    <property type="component" value="Unassembled WGS sequence"/>
</dbReference>
<sequence>MLVKQISKRLTSKTSPSSSLLPPGPSKLPVIGHLHHLVGSLPHHSLKDLAKIHGPIMYLKFGEVSAVVISSPSVVKQMMKTHDLMFVDRPLNLAAKIMSYQCKDVVMAPYGEYWRQVRKICILELLSAKRVQSFWRVREEEVSNLIQRISSKADGSQVINLSEKIFTLTNDITARATFGKTCKDKQAPFISVIKEVIRLASGFDIADLFPSLKFMEVISGTKPKIERMHQKVDKMLNDIIKEHKQNRMARLARGEAEEELVLDVLLRLLEGRELDIPITMDNVKAVTLDMFFAGTDTSSTVTEWAFAELLRNPRAMKKAQAEVRRIFNGKKKIDQADMNELSYLRLVIKEALRLHPPAPLLVPRECRETCEMVGYEIPKGCKVIVNAWAMGRDPENWSDPESFEPERFEDVDIDYKGTNFKYIPFGGGRRICPGILFGIANIELPLALLLYHFDWKLADGIKPEQLDMTEAFSAVVKRQNSLYVIPTTYIDFRNNTRASTVTKYSVS</sequence>
<comment type="similarity">
    <text evidence="2 9">Belongs to the cytochrome P450 family.</text>
</comment>
<keyword evidence="3 8" id="KW-0349">Heme</keyword>
<dbReference type="InParanoid" id="A0A2G5C842"/>
<keyword evidence="6 8" id="KW-0408">Iron</keyword>
<dbReference type="GO" id="GO:0016705">
    <property type="term" value="F:oxidoreductase activity, acting on paired donors, with incorporation or reduction of molecular oxygen"/>
    <property type="evidence" value="ECO:0007669"/>
    <property type="project" value="InterPro"/>
</dbReference>
<dbReference type="InterPro" id="IPR002401">
    <property type="entry name" value="Cyt_P450_E_grp-I"/>
</dbReference>
<evidence type="ECO:0000256" key="7">
    <source>
        <dbReference type="ARBA" id="ARBA00023033"/>
    </source>
</evidence>
<evidence type="ECO:0000256" key="8">
    <source>
        <dbReference type="PIRSR" id="PIRSR602401-1"/>
    </source>
</evidence>
<dbReference type="PRINTS" id="PR00463">
    <property type="entry name" value="EP450I"/>
</dbReference>
<evidence type="ECO:0000256" key="6">
    <source>
        <dbReference type="ARBA" id="ARBA00023004"/>
    </source>
</evidence>
<dbReference type="SUPFAM" id="SSF48264">
    <property type="entry name" value="Cytochrome P450"/>
    <property type="match status" value="1"/>
</dbReference>
<dbReference type="PANTHER" id="PTHR47955">
    <property type="entry name" value="CYTOCHROME P450 FAMILY 71 PROTEIN"/>
    <property type="match status" value="1"/>
</dbReference>
<feature type="compositionally biased region" description="Basic residues" evidence="10">
    <location>
        <begin position="1"/>
        <end position="11"/>
    </location>
</feature>
<protein>
    <recommendedName>
        <fullName evidence="13">Cytochrome P450</fullName>
    </recommendedName>
</protein>
<dbReference type="GO" id="GO:0004497">
    <property type="term" value="F:monooxygenase activity"/>
    <property type="evidence" value="ECO:0007669"/>
    <property type="project" value="UniProtKB-KW"/>
</dbReference>
<dbReference type="InterPro" id="IPR036396">
    <property type="entry name" value="Cyt_P450_sf"/>
</dbReference>
<gene>
    <name evidence="11" type="ORF">AQUCO_07700011v1</name>
</gene>
<dbReference type="Pfam" id="PF00067">
    <property type="entry name" value="p450"/>
    <property type="match status" value="1"/>
</dbReference>
<evidence type="ECO:0000256" key="3">
    <source>
        <dbReference type="ARBA" id="ARBA00022617"/>
    </source>
</evidence>
<feature type="binding site" description="axial binding residue" evidence="8">
    <location>
        <position position="432"/>
    </location>
    <ligand>
        <name>heme</name>
        <dbReference type="ChEBI" id="CHEBI:30413"/>
    </ligand>
    <ligandPart>
        <name>Fe</name>
        <dbReference type="ChEBI" id="CHEBI:18248"/>
    </ligandPart>
</feature>
<dbReference type="AlphaFoldDB" id="A0A2G5C842"/>
<evidence type="ECO:0000256" key="9">
    <source>
        <dbReference type="RuleBase" id="RU000461"/>
    </source>
</evidence>
<keyword evidence="7 9" id="KW-0503">Monooxygenase</keyword>
<evidence type="ECO:0000256" key="10">
    <source>
        <dbReference type="SAM" id="MobiDB-lite"/>
    </source>
</evidence>
<dbReference type="GO" id="GO:0005506">
    <property type="term" value="F:iron ion binding"/>
    <property type="evidence" value="ECO:0007669"/>
    <property type="project" value="InterPro"/>
</dbReference>
<keyword evidence="5 9" id="KW-0560">Oxidoreductase</keyword>
<evidence type="ECO:0000313" key="12">
    <source>
        <dbReference type="Proteomes" id="UP000230069"/>
    </source>
</evidence>
<reference evidence="11 12" key="1">
    <citation type="submission" date="2017-09" db="EMBL/GenBank/DDBJ databases">
        <title>WGS assembly of Aquilegia coerulea Goldsmith.</title>
        <authorList>
            <person name="Hodges S."/>
            <person name="Kramer E."/>
            <person name="Nordborg M."/>
            <person name="Tomkins J."/>
            <person name="Borevitz J."/>
            <person name="Derieg N."/>
            <person name="Yan J."/>
            <person name="Mihaltcheva S."/>
            <person name="Hayes R.D."/>
            <person name="Rokhsar D."/>
        </authorList>
    </citation>
    <scope>NUCLEOTIDE SEQUENCE [LARGE SCALE GENOMIC DNA]</scope>
    <source>
        <strain evidence="12">cv. Goldsmith</strain>
    </source>
</reference>
<evidence type="ECO:0000256" key="2">
    <source>
        <dbReference type="ARBA" id="ARBA00010617"/>
    </source>
</evidence>
<name>A0A2G5C842_AQUCA</name>
<dbReference type="STRING" id="218851.A0A2G5C842"/>
<feature type="region of interest" description="Disordered" evidence="10">
    <location>
        <begin position="1"/>
        <end position="24"/>
    </location>
</feature>
<keyword evidence="4 8" id="KW-0479">Metal-binding</keyword>
<evidence type="ECO:0000256" key="5">
    <source>
        <dbReference type="ARBA" id="ARBA00023002"/>
    </source>
</evidence>
<accession>A0A2G5C842</accession>
<dbReference type="InterPro" id="IPR017972">
    <property type="entry name" value="Cyt_P450_CS"/>
</dbReference>
<evidence type="ECO:0000256" key="1">
    <source>
        <dbReference type="ARBA" id="ARBA00001971"/>
    </source>
</evidence>
<evidence type="ECO:0000256" key="4">
    <source>
        <dbReference type="ARBA" id="ARBA00022723"/>
    </source>
</evidence>
<organism evidence="11 12">
    <name type="scientific">Aquilegia coerulea</name>
    <name type="common">Rocky mountain columbine</name>
    <dbReference type="NCBI Taxonomy" id="218851"/>
    <lineage>
        <taxon>Eukaryota</taxon>
        <taxon>Viridiplantae</taxon>
        <taxon>Streptophyta</taxon>
        <taxon>Embryophyta</taxon>
        <taxon>Tracheophyta</taxon>
        <taxon>Spermatophyta</taxon>
        <taxon>Magnoliopsida</taxon>
        <taxon>Ranunculales</taxon>
        <taxon>Ranunculaceae</taxon>
        <taxon>Thalictroideae</taxon>
        <taxon>Aquilegia</taxon>
    </lineage>
</organism>
<dbReference type="PANTHER" id="PTHR47955:SF8">
    <property type="entry name" value="CYTOCHROME P450 71D11-LIKE"/>
    <property type="match status" value="1"/>
</dbReference>
<dbReference type="PRINTS" id="PR00385">
    <property type="entry name" value="P450"/>
</dbReference>
<dbReference type="GO" id="GO:0044550">
    <property type="term" value="P:secondary metabolite biosynthetic process"/>
    <property type="evidence" value="ECO:0007669"/>
    <property type="project" value="UniProtKB-ARBA"/>
</dbReference>
<dbReference type="Gene3D" id="1.10.630.10">
    <property type="entry name" value="Cytochrome P450"/>
    <property type="match status" value="1"/>
</dbReference>
<comment type="cofactor">
    <cofactor evidence="1 8">
        <name>heme</name>
        <dbReference type="ChEBI" id="CHEBI:30413"/>
    </cofactor>
</comment>
<dbReference type="OrthoDB" id="548633at2759"/>
<dbReference type="CDD" id="cd11072">
    <property type="entry name" value="CYP71-like"/>
    <property type="match status" value="1"/>
</dbReference>
<dbReference type="GO" id="GO:0020037">
    <property type="term" value="F:heme binding"/>
    <property type="evidence" value="ECO:0007669"/>
    <property type="project" value="InterPro"/>
</dbReference>
<evidence type="ECO:0008006" key="13">
    <source>
        <dbReference type="Google" id="ProtNLM"/>
    </source>
</evidence>
<dbReference type="PROSITE" id="PS00086">
    <property type="entry name" value="CYTOCHROME_P450"/>
    <property type="match status" value="1"/>
</dbReference>
<dbReference type="FunFam" id="1.10.630.10:FF:000008">
    <property type="entry name" value="Cytochrome P450 71D8"/>
    <property type="match status" value="1"/>
</dbReference>
<dbReference type="EMBL" id="KZ305094">
    <property type="protein sequence ID" value="PIA27450.1"/>
    <property type="molecule type" value="Genomic_DNA"/>
</dbReference>
<keyword evidence="12" id="KW-1185">Reference proteome</keyword>
<feature type="compositionally biased region" description="Low complexity" evidence="10">
    <location>
        <begin position="12"/>
        <end position="21"/>
    </location>
</feature>
<evidence type="ECO:0000313" key="11">
    <source>
        <dbReference type="EMBL" id="PIA27450.1"/>
    </source>
</evidence>
<dbReference type="InterPro" id="IPR001128">
    <property type="entry name" value="Cyt_P450"/>
</dbReference>